<comment type="caution">
    <text evidence="3">The sequence shown here is derived from an EMBL/GenBank/DDBJ whole genome shotgun (WGS) entry which is preliminary data.</text>
</comment>
<dbReference type="EMBL" id="JAQQWE010000009">
    <property type="protein sequence ID" value="KAK7941503.1"/>
    <property type="molecule type" value="Genomic_DNA"/>
</dbReference>
<dbReference type="PANTHER" id="PTHR10039">
    <property type="entry name" value="AMELOGENIN"/>
    <property type="match status" value="1"/>
</dbReference>
<evidence type="ECO:0000256" key="1">
    <source>
        <dbReference type="ARBA" id="ARBA00022737"/>
    </source>
</evidence>
<dbReference type="InterPro" id="IPR056884">
    <property type="entry name" value="NPHP3-like_N"/>
</dbReference>
<evidence type="ECO:0000313" key="4">
    <source>
        <dbReference type="Proteomes" id="UP001391051"/>
    </source>
</evidence>
<dbReference type="GeneID" id="92083174"/>
<gene>
    <name evidence="3" type="ORF">PG986_013890</name>
</gene>
<organism evidence="3 4">
    <name type="scientific">Apiospora aurea</name>
    <dbReference type="NCBI Taxonomy" id="335848"/>
    <lineage>
        <taxon>Eukaryota</taxon>
        <taxon>Fungi</taxon>
        <taxon>Dikarya</taxon>
        <taxon>Ascomycota</taxon>
        <taxon>Pezizomycotina</taxon>
        <taxon>Sordariomycetes</taxon>
        <taxon>Xylariomycetidae</taxon>
        <taxon>Amphisphaeriales</taxon>
        <taxon>Apiosporaceae</taxon>
        <taxon>Apiospora</taxon>
    </lineage>
</organism>
<feature type="domain" description="Nephrocystin 3-like N-terminal" evidence="2">
    <location>
        <begin position="2"/>
        <end position="140"/>
    </location>
</feature>
<reference evidence="3 4" key="1">
    <citation type="submission" date="2023-01" db="EMBL/GenBank/DDBJ databases">
        <title>Analysis of 21 Apiospora genomes using comparative genomics revels a genus with tremendous synthesis potential of carbohydrate active enzymes and secondary metabolites.</title>
        <authorList>
            <person name="Sorensen T."/>
        </authorList>
    </citation>
    <scope>NUCLEOTIDE SEQUENCE [LARGE SCALE GENOMIC DNA]</scope>
    <source>
        <strain evidence="3 4">CBS 24483</strain>
    </source>
</reference>
<protein>
    <recommendedName>
        <fullName evidence="2">Nephrocystin 3-like N-terminal domain-containing protein</fullName>
    </recommendedName>
</protein>
<dbReference type="PANTHER" id="PTHR10039:SF16">
    <property type="entry name" value="GPI INOSITOL-DEACYLASE"/>
    <property type="match status" value="1"/>
</dbReference>
<evidence type="ECO:0000313" key="3">
    <source>
        <dbReference type="EMBL" id="KAK7941503.1"/>
    </source>
</evidence>
<name>A0ABR1PWV0_9PEZI</name>
<keyword evidence="4" id="KW-1185">Reference proteome</keyword>
<dbReference type="Pfam" id="PF24883">
    <property type="entry name" value="NPHP3_N"/>
    <property type="match status" value="1"/>
</dbReference>
<keyword evidence="1" id="KW-0677">Repeat</keyword>
<proteinExistence type="predicted"/>
<dbReference type="Proteomes" id="UP001391051">
    <property type="component" value="Unassembled WGS sequence"/>
</dbReference>
<dbReference type="SUPFAM" id="SSF52540">
    <property type="entry name" value="P-loop containing nucleoside triphosphate hydrolases"/>
    <property type="match status" value="1"/>
</dbReference>
<evidence type="ECO:0000259" key="2">
    <source>
        <dbReference type="Pfam" id="PF24883"/>
    </source>
</evidence>
<dbReference type="Gene3D" id="3.40.50.300">
    <property type="entry name" value="P-loop containing nucleotide triphosphate hydrolases"/>
    <property type="match status" value="1"/>
</dbReference>
<accession>A0ABR1PWV0</accession>
<dbReference type="RefSeq" id="XP_066694255.1">
    <property type="nucleotide sequence ID" value="XM_066850112.1"/>
</dbReference>
<dbReference type="InterPro" id="IPR027417">
    <property type="entry name" value="P-loop_NTPase"/>
</dbReference>
<sequence length="476" mass="53853">MILSAAHGAGKTVSASTVARHLQDRSLRTSVFCFSFNDPSRRTVIEALRAFAMELFKFYGSVAGAVQQLYKSDIENGSTQLVDVNTATNVLKELLKQTSRVHIILDGLDECRHRSMLLPTMGALLQTPTYGIVKWFFTSRTENEIRAWALQHNVAEIEVSVDFIKADIKRFLHDKCTSVELQHIIGDVVDKLEGKFLWATIMLRVLNSSSTDEKKVRKSLKEFPRDLNSLYLRVLHRLSRRKTWKQELARKILTFLVASVQPLRLSEMSQALTVVTSPTSYQWPQKLPESSLLEDLCSGLIVFDRSFPGYSEDPMLRFTHKSAHDFLLQSLESYESGHGELCIHTNVATRTLHETHLAMERRARIASFGKEMGAPPAVVRFFTTWRGANRELALACLHYLSNPQYNKPGFGMGCLDSKDHAFLKYAAVFWHAHFSLSAPTSQDYIQVEAFMKSSAFWNCVAIQAAVAPHQYAVHHG</sequence>